<proteinExistence type="predicted"/>
<reference evidence="1 2" key="1">
    <citation type="submission" date="2019-11" db="EMBL/GenBank/DDBJ databases">
        <title>Whole-genome sequence of Rhodoplanes serenus DSM 18633, type strain.</title>
        <authorList>
            <person name="Kyndt J.A."/>
            <person name="Meyer T.E."/>
        </authorList>
    </citation>
    <scope>NUCLEOTIDE SEQUENCE [LARGE SCALE GENOMIC DNA]</scope>
    <source>
        <strain evidence="1 2">DSM 18633</strain>
    </source>
</reference>
<dbReference type="Proteomes" id="UP000438991">
    <property type="component" value="Unassembled WGS sequence"/>
</dbReference>
<accession>A0A327KAY2</accession>
<evidence type="ECO:0000313" key="1">
    <source>
        <dbReference type="EMBL" id="MTW15292.1"/>
    </source>
</evidence>
<dbReference type="RefSeq" id="WP_111384002.1">
    <property type="nucleotide sequence ID" value="NZ_NPEW01000022.1"/>
</dbReference>
<name>A0A327KAY2_9BRAD</name>
<dbReference type="EMBL" id="WNKV01000002">
    <property type="protein sequence ID" value="MTW15292.1"/>
    <property type="molecule type" value="Genomic_DNA"/>
</dbReference>
<sequence>MSASDEVYCRLDKRNRIVGVGGAWDRFALANDGQSVMAARVLGTDFLSHVSGEATRSLLDRVLRGARRSGAPVVLPFRCDSPECERHMEMTVQAEPASGILLAYRVLRMVPLPVPLRFAGSGLPRGRMLFRCSTCNRLLRDGRWHEPSSVDAPATPIAVSYGVCDDCRDTVERLLPAA</sequence>
<gene>
    <name evidence="1" type="ORF">GJ689_03610</name>
</gene>
<dbReference type="AlphaFoldDB" id="A0A327KAY2"/>
<evidence type="ECO:0000313" key="2">
    <source>
        <dbReference type="Proteomes" id="UP000438991"/>
    </source>
</evidence>
<protein>
    <submittedName>
        <fullName evidence="1">Uncharacterized protein</fullName>
    </submittedName>
</protein>
<comment type="caution">
    <text evidence="1">The sequence shown here is derived from an EMBL/GenBank/DDBJ whole genome shotgun (WGS) entry which is preliminary data.</text>
</comment>
<organism evidence="1 2">
    <name type="scientific">Rhodoplanes serenus</name>
    <dbReference type="NCBI Taxonomy" id="200615"/>
    <lineage>
        <taxon>Bacteria</taxon>
        <taxon>Pseudomonadati</taxon>
        <taxon>Pseudomonadota</taxon>
        <taxon>Alphaproteobacteria</taxon>
        <taxon>Hyphomicrobiales</taxon>
        <taxon>Nitrobacteraceae</taxon>
        <taxon>Rhodoplanes</taxon>
    </lineage>
</organism>